<evidence type="ECO:0000313" key="10">
    <source>
        <dbReference type="EMBL" id="EJU03860.1"/>
    </source>
</evidence>
<gene>
    <name evidence="10" type="ORF">DACRYDRAFT_49774</name>
</gene>
<evidence type="ECO:0000256" key="7">
    <source>
        <dbReference type="SAM" id="Phobius"/>
    </source>
</evidence>
<feature type="active site" evidence="3">
    <location>
        <position position="123"/>
    </location>
</feature>
<evidence type="ECO:0000259" key="9">
    <source>
        <dbReference type="PROSITE" id="PS51767"/>
    </source>
</evidence>
<protein>
    <submittedName>
        <fullName evidence="10">Acid protease</fullName>
    </submittedName>
</protein>
<dbReference type="HOGENOM" id="CLU_013253_1_2_1"/>
<dbReference type="InterPro" id="IPR021109">
    <property type="entry name" value="Peptidase_aspartic_dom_sf"/>
</dbReference>
<feature type="chain" id="PRO_5004067511" evidence="8">
    <location>
        <begin position="19"/>
        <end position="498"/>
    </location>
</feature>
<feature type="active site" evidence="3">
    <location>
        <position position="320"/>
    </location>
</feature>
<proteinExistence type="inferred from homology"/>
<feature type="region of interest" description="Disordered" evidence="6">
    <location>
        <begin position="65"/>
        <end position="84"/>
    </location>
</feature>
<dbReference type="PRINTS" id="PR00792">
    <property type="entry name" value="PEPSIN"/>
</dbReference>
<feature type="disulfide bond" evidence="4">
    <location>
        <begin position="136"/>
        <end position="143"/>
    </location>
</feature>
<reference evidence="10 11" key="1">
    <citation type="journal article" date="2012" name="Science">
        <title>The Paleozoic origin of enzymatic lignin decomposition reconstructed from 31 fungal genomes.</title>
        <authorList>
            <person name="Floudas D."/>
            <person name="Binder M."/>
            <person name="Riley R."/>
            <person name="Barry K."/>
            <person name="Blanchette R.A."/>
            <person name="Henrissat B."/>
            <person name="Martinez A.T."/>
            <person name="Otillar R."/>
            <person name="Spatafora J.W."/>
            <person name="Yadav J.S."/>
            <person name="Aerts A."/>
            <person name="Benoit I."/>
            <person name="Boyd A."/>
            <person name="Carlson A."/>
            <person name="Copeland A."/>
            <person name="Coutinho P.M."/>
            <person name="de Vries R.P."/>
            <person name="Ferreira P."/>
            <person name="Findley K."/>
            <person name="Foster B."/>
            <person name="Gaskell J."/>
            <person name="Glotzer D."/>
            <person name="Gorecki P."/>
            <person name="Heitman J."/>
            <person name="Hesse C."/>
            <person name="Hori C."/>
            <person name="Igarashi K."/>
            <person name="Jurgens J.A."/>
            <person name="Kallen N."/>
            <person name="Kersten P."/>
            <person name="Kohler A."/>
            <person name="Kuees U."/>
            <person name="Kumar T.K.A."/>
            <person name="Kuo A."/>
            <person name="LaButti K."/>
            <person name="Larrondo L.F."/>
            <person name="Lindquist E."/>
            <person name="Ling A."/>
            <person name="Lombard V."/>
            <person name="Lucas S."/>
            <person name="Lundell T."/>
            <person name="Martin R."/>
            <person name="McLaughlin D.J."/>
            <person name="Morgenstern I."/>
            <person name="Morin E."/>
            <person name="Murat C."/>
            <person name="Nagy L.G."/>
            <person name="Nolan M."/>
            <person name="Ohm R.A."/>
            <person name="Patyshakuliyeva A."/>
            <person name="Rokas A."/>
            <person name="Ruiz-Duenas F.J."/>
            <person name="Sabat G."/>
            <person name="Salamov A."/>
            <person name="Samejima M."/>
            <person name="Schmutz J."/>
            <person name="Slot J.C."/>
            <person name="St John F."/>
            <person name="Stenlid J."/>
            <person name="Sun H."/>
            <person name="Sun S."/>
            <person name="Syed K."/>
            <person name="Tsang A."/>
            <person name="Wiebenga A."/>
            <person name="Young D."/>
            <person name="Pisabarro A."/>
            <person name="Eastwood D.C."/>
            <person name="Martin F."/>
            <person name="Cullen D."/>
            <person name="Grigoriev I.V."/>
            <person name="Hibbett D.S."/>
        </authorList>
    </citation>
    <scope>NUCLEOTIDE SEQUENCE [LARGE SCALE GENOMIC DNA]</scope>
    <source>
        <strain evidence="10 11">DJM-731 SS1</strain>
    </source>
</reference>
<dbReference type="CDD" id="cd05471">
    <property type="entry name" value="pepsin_like"/>
    <property type="match status" value="1"/>
</dbReference>
<dbReference type="OMA" id="IFHGGTE"/>
<dbReference type="GO" id="GO:0004190">
    <property type="term" value="F:aspartic-type endopeptidase activity"/>
    <property type="evidence" value="ECO:0007669"/>
    <property type="project" value="UniProtKB-KW"/>
</dbReference>
<feature type="domain" description="Peptidase A1" evidence="9">
    <location>
        <begin position="105"/>
        <end position="434"/>
    </location>
</feature>
<keyword evidence="5" id="KW-0378">Hydrolase</keyword>
<dbReference type="AlphaFoldDB" id="M5G6M6"/>
<dbReference type="PANTHER" id="PTHR47966:SF6">
    <property type="entry name" value="PEPTIDASE A1 DOMAIN-CONTAINING PROTEIN"/>
    <property type="match status" value="1"/>
</dbReference>
<dbReference type="Pfam" id="PF00026">
    <property type="entry name" value="Asp"/>
    <property type="match status" value="1"/>
</dbReference>
<dbReference type="InterPro" id="IPR033121">
    <property type="entry name" value="PEPTIDASE_A1"/>
</dbReference>
<dbReference type="InterPro" id="IPR034164">
    <property type="entry name" value="Pepsin-like_dom"/>
</dbReference>
<dbReference type="PROSITE" id="PS00141">
    <property type="entry name" value="ASP_PROTEASE"/>
    <property type="match status" value="1"/>
</dbReference>
<keyword evidence="11" id="KW-1185">Reference proteome</keyword>
<dbReference type="PROSITE" id="PS51767">
    <property type="entry name" value="PEPTIDASE_A1"/>
    <property type="match status" value="1"/>
</dbReference>
<evidence type="ECO:0000256" key="6">
    <source>
        <dbReference type="SAM" id="MobiDB-lite"/>
    </source>
</evidence>
<dbReference type="OrthoDB" id="771136at2759"/>
<keyword evidence="4" id="KW-1015">Disulfide bond</keyword>
<evidence type="ECO:0000256" key="2">
    <source>
        <dbReference type="ARBA" id="ARBA00022750"/>
    </source>
</evidence>
<evidence type="ECO:0000256" key="3">
    <source>
        <dbReference type="PIRSR" id="PIRSR601461-1"/>
    </source>
</evidence>
<dbReference type="InterPro" id="IPR001461">
    <property type="entry name" value="Aspartic_peptidase_A1"/>
</dbReference>
<dbReference type="EMBL" id="JH795859">
    <property type="protein sequence ID" value="EJU03860.1"/>
    <property type="molecule type" value="Genomic_DNA"/>
</dbReference>
<evidence type="ECO:0000256" key="1">
    <source>
        <dbReference type="ARBA" id="ARBA00007447"/>
    </source>
</evidence>
<evidence type="ECO:0000313" key="11">
    <source>
        <dbReference type="Proteomes" id="UP000030653"/>
    </source>
</evidence>
<dbReference type="Proteomes" id="UP000030653">
    <property type="component" value="Unassembled WGS sequence"/>
</dbReference>
<name>M5G6M6_DACPD</name>
<dbReference type="FunFam" id="2.40.70.10:FF:000008">
    <property type="entry name" value="Cathepsin D"/>
    <property type="match status" value="1"/>
</dbReference>
<keyword evidence="5 10" id="KW-0645">Protease</keyword>
<feature type="signal peptide" evidence="8">
    <location>
        <begin position="1"/>
        <end position="18"/>
    </location>
</feature>
<feature type="transmembrane region" description="Helical" evidence="7">
    <location>
        <begin position="478"/>
        <end position="497"/>
    </location>
</feature>
<evidence type="ECO:0000256" key="4">
    <source>
        <dbReference type="PIRSR" id="PIRSR601461-2"/>
    </source>
</evidence>
<keyword evidence="7" id="KW-0472">Membrane</keyword>
<keyword evidence="7" id="KW-0812">Transmembrane</keyword>
<keyword evidence="7" id="KW-1133">Transmembrane helix</keyword>
<evidence type="ECO:0000256" key="5">
    <source>
        <dbReference type="RuleBase" id="RU000454"/>
    </source>
</evidence>
<keyword evidence="8" id="KW-0732">Signal</keyword>
<dbReference type="InterPro" id="IPR001969">
    <property type="entry name" value="Aspartic_peptidase_AS"/>
</dbReference>
<sequence length="498" mass="51546">MFTACLLLCLCLSLTATASPAQRRQSPAQGLHVPLSRVPSARYSDDPDAQAAWARGVANRAAAKYGPVPISGTPGTTTSGPTSSGVAAATVSQLPLTNANHDGSYYALLGLGTPPTPLNVLLDTGSADFWVAGTGCSNPGSGCMSLSTWNPSTSETFVNASVNFGVGYGSGSAKGVLGWDTVELGGFEVVHQPVGVCDHVSPGLVTNPLSGLMGLGFQPLSVSGATPFWEVLVQSGDWSSPVMGFFLTRFINSSSPAILQPGGSFTMGFVDTTLFTGAIDWAGIPPGREGYWLLELTTLSVFGSSIALSASSSDNFAVMDTGTTLLLVPPQALKEIFALVPGSAPATGAYEGYYQYPCDTNLTLSLTFAGNTRAWPISPTDLQLLRLSSSENTCIAALFPSNLGSGAPQWVIGDTFLKNVYSVFRYDPPSVGFAQLSPAVGWQDQPEPISGQGLEAPQATVTAPAERLSGGERGLPRVTAYGLVLSAVVCLLAGGWLI</sequence>
<evidence type="ECO:0000256" key="8">
    <source>
        <dbReference type="SAM" id="SignalP"/>
    </source>
</evidence>
<dbReference type="RefSeq" id="XP_040630754.1">
    <property type="nucleotide sequence ID" value="XM_040774938.1"/>
</dbReference>
<dbReference type="GeneID" id="63690000"/>
<accession>M5G6M6</accession>
<dbReference type="SUPFAM" id="SSF50630">
    <property type="entry name" value="Acid proteases"/>
    <property type="match status" value="1"/>
</dbReference>
<organism evidence="10 11">
    <name type="scientific">Dacryopinax primogenitus (strain DJM 731)</name>
    <name type="common">Brown rot fungus</name>
    <dbReference type="NCBI Taxonomy" id="1858805"/>
    <lineage>
        <taxon>Eukaryota</taxon>
        <taxon>Fungi</taxon>
        <taxon>Dikarya</taxon>
        <taxon>Basidiomycota</taxon>
        <taxon>Agaricomycotina</taxon>
        <taxon>Dacrymycetes</taxon>
        <taxon>Dacrymycetales</taxon>
        <taxon>Dacrymycetaceae</taxon>
        <taxon>Dacryopinax</taxon>
    </lineage>
</organism>
<dbReference type="STRING" id="1858805.M5G6M6"/>
<comment type="similarity">
    <text evidence="1 5">Belongs to the peptidase A1 family.</text>
</comment>
<dbReference type="Gene3D" id="2.40.70.10">
    <property type="entry name" value="Acid Proteases"/>
    <property type="match status" value="2"/>
</dbReference>
<keyword evidence="2 5" id="KW-0064">Aspartyl protease</keyword>
<dbReference type="PANTHER" id="PTHR47966">
    <property type="entry name" value="BETA-SITE APP-CLEAVING ENZYME, ISOFORM A-RELATED"/>
    <property type="match status" value="1"/>
</dbReference>
<dbReference type="GO" id="GO:0006508">
    <property type="term" value="P:proteolysis"/>
    <property type="evidence" value="ECO:0007669"/>
    <property type="project" value="UniProtKB-KW"/>
</dbReference>